<evidence type="ECO:0008006" key="3">
    <source>
        <dbReference type="Google" id="ProtNLM"/>
    </source>
</evidence>
<protein>
    <recommendedName>
        <fullName evidence="3">Immunity repressor</fullName>
    </recommendedName>
</protein>
<keyword evidence="2" id="KW-1185">Reference proteome</keyword>
<reference evidence="1 2" key="1">
    <citation type="journal article" date="2019" name="Emerg. Microbes Infect.">
        <title>Comprehensive subspecies identification of 175 nontuberculous mycobacteria species based on 7547 genomic profiles.</title>
        <authorList>
            <person name="Matsumoto Y."/>
            <person name="Kinjo T."/>
            <person name="Motooka D."/>
            <person name="Nabeya D."/>
            <person name="Jung N."/>
            <person name="Uechi K."/>
            <person name="Horii T."/>
            <person name="Iida T."/>
            <person name="Fujita J."/>
            <person name="Nakamura S."/>
        </authorList>
    </citation>
    <scope>NUCLEOTIDE SEQUENCE [LARGE SCALE GENOMIC DNA]</scope>
    <source>
        <strain evidence="1 2">JCM 30395</strain>
    </source>
</reference>
<accession>A0A7I7SIY5</accession>
<dbReference type="RefSeq" id="WP_235677880.1">
    <property type="nucleotide sequence ID" value="NZ_AP022595.1"/>
</dbReference>
<evidence type="ECO:0000313" key="2">
    <source>
        <dbReference type="Proteomes" id="UP000466445"/>
    </source>
</evidence>
<dbReference type="AlphaFoldDB" id="A0A7I7SIY5"/>
<organism evidence="1 2">
    <name type="scientific">Mycolicibacterium sarraceniae</name>
    <dbReference type="NCBI Taxonomy" id="1534348"/>
    <lineage>
        <taxon>Bacteria</taxon>
        <taxon>Bacillati</taxon>
        <taxon>Actinomycetota</taxon>
        <taxon>Actinomycetes</taxon>
        <taxon>Mycobacteriales</taxon>
        <taxon>Mycobacteriaceae</taxon>
        <taxon>Mycolicibacterium</taxon>
    </lineage>
</organism>
<proteinExistence type="predicted"/>
<dbReference type="EMBL" id="AP022595">
    <property type="protein sequence ID" value="BBY56934.1"/>
    <property type="molecule type" value="Genomic_DNA"/>
</dbReference>
<name>A0A7I7SIY5_9MYCO</name>
<gene>
    <name evidence="1" type="ORF">MSAR_00700</name>
</gene>
<sequence>MLQIAWINTEPDINDAGTAEVTVWDPIEQRIEVVRADTGIPLTGSSDDIVNRATELLKEDGWIVHSVEPDPGRGYAAIVELAPTEKTRQPRMTRRAKMTRQPLVFGVIEDLRRRGYNQSEIADMHGVSRQAVSWHKMTYGGHLTTRQMVNKAWPWKTTNLHGKSKVYQRLRDHGEYIATGGSGMNETKIKLLESWWRTLRDKNVVVEFDPNLPPEKGISPHGGFAYRERIPEDGDLIIRKNEFTNLSEEGAKIWRWPSDELD</sequence>
<evidence type="ECO:0000313" key="1">
    <source>
        <dbReference type="EMBL" id="BBY56934.1"/>
    </source>
</evidence>
<dbReference type="Proteomes" id="UP000466445">
    <property type="component" value="Chromosome"/>
</dbReference>
<dbReference type="KEGG" id="msar:MSAR_00700"/>